<protein>
    <submittedName>
        <fullName evidence="1">Uncharacterized protein</fullName>
    </submittedName>
</protein>
<gene>
    <name evidence="1" type="ORF">X801_10395</name>
</gene>
<keyword evidence="2" id="KW-1185">Reference proteome</keyword>
<reference evidence="1 2" key="1">
    <citation type="submission" date="2015-03" db="EMBL/GenBank/DDBJ databases">
        <title>Draft genome of the nematode, Opisthorchis viverrini.</title>
        <authorList>
            <person name="Mitreva M."/>
        </authorList>
    </citation>
    <scope>NUCLEOTIDE SEQUENCE [LARGE SCALE GENOMIC DNA]</scope>
    <source>
        <strain evidence="1">Khon Kaen</strain>
    </source>
</reference>
<dbReference type="EMBL" id="KV907084">
    <property type="protein sequence ID" value="OON13825.1"/>
    <property type="molecule type" value="Genomic_DNA"/>
</dbReference>
<sequence>MIASQNSPYSQAHLTVVPFVLNRITIATASLVREEPQVQTLVIPVVTFLRPLASSYKQQNQTFTILLHARFPFWLSSPWGTCVTIRQMYRPIRTDRTSHPDSNAATEVTTHLPIPLAVISLDNSRIPWFGPVLNEPLSAKRGKQSCQHTHTVAHPHCRQSKTTAEIAADRPGQSPVIPLTTSTEADQHVPDSSPFCSVVRGILFPKLSTSLEYVVQLPETVYLGDLTRIW</sequence>
<proteinExistence type="predicted"/>
<evidence type="ECO:0000313" key="1">
    <source>
        <dbReference type="EMBL" id="OON13825.1"/>
    </source>
</evidence>
<dbReference type="AlphaFoldDB" id="A0A1S8WH96"/>
<feature type="non-terminal residue" evidence="1">
    <location>
        <position position="230"/>
    </location>
</feature>
<organism evidence="1 2">
    <name type="scientific">Opisthorchis viverrini</name>
    <name type="common">Southeast Asian liver fluke</name>
    <dbReference type="NCBI Taxonomy" id="6198"/>
    <lineage>
        <taxon>Eukaryota</taxon>
        <taxon>Metazoa</taxon>
        <taxon>Spiralia</taxon>
        <taxon>Lophotrochozoa</taxon>
        <taxon>Platyhelminthes</taxon>
        <taxon>Trematoda</taxon>
        <taxon>Digenea</taxon>
        <taxon>Opisthorchiida</taxon>
        <taxon>Opisthorchiata</taxon>
        <taxon>Opisthorchiidae</taxon>
        <taxon>Opisthorchis</taxon>
    </lineage>
</organism>
<dbReference type="Proteomes" id="UP000243686">
    <property type="component" value="Unassembled WGS sequence"/>
</dbReference>
<accession>A0A1S8WH96</accession>
<evidence type="ECO:0000313" key="2">
    <source>
        <dbReference type="Proteomes" id="UP000243686"/>
    </source>
</evidence>
<name>A0A1S8WH96_OPIVI</name>